<protein>
    <recommendedName>
        <fullName evidence="1">MrfA-like Zn-binding domain-containing protein</fullName>
    </recommendedName>
</protein>
<organism evidence="2 3">
    <name type="scientific">Streptomyces aidingensis</name>
    <dbReference type="NCBI Taxonomy" id="910347"/>
    <lineage>
        <taxon>Bacteria</taxon>
        <taxon>Bacillati</taxon>
        <taxon>Actinomycetota</taxon>
        <taxon>Actinomycetes</taxon>
        <taxon>Kitasatosporales</taxon>
        <taxon>Streptomycetaceae</taxon>
        <taxon>Streptomyces</taxon>
    </lineage>
</organism>
<reference evidence="2 3" key="1">
    <citation type="submission" date="2016-10" db="EMBL/GenBank/DDBJ databases">
        <authorList>
            <person name="de Groot N.N."/>
        </authorList>
    </citation>
    <scope>NUCLEOTIDE SEQUENCE [LARGE SCALE GENOMIC DNA]</scope>
    <source>
        <strain evidence="2 3">CGMCC 4.5739</strain>
    </source>
</reference>
<dbReference type="InterPro" id="IPR018973">
    <property type="entry name" value="MZB"/>
</dbReference>
<accession>A0A1I1TW40</accession>
<proteinExistence type="predicted"/>
<feature type="domain" description="MrfA-like Zn-binding" evidence="1">
    <location>
        <begin position="479"/>
        <end position="579"/>
    </location>
</feature>
<evidence type="ECO:0000259" key="1">
    <source>
        <dbReference type="Pfam" id="PF09369"/>
    </source>
</evidence>
<keyword evidence="3" id="KW-1185">Reference proteome</keyword>
<dbReference type="RefSeq" id="WP_093841303.1">
    <property type="nucleotide sequence ID" value="NZ_FOLM01000021.1"/>
</dbReference>
<dbReference type="InterPro" id="IPR047721">
    <property type="entry name" value="DrmB"/>
</dbReference>
<dbReference type="STRING" id="910347.SAMN05421773_12166"/>
<dbReference type="Proteomes" id="UP000199207">
    <property type="component" value="Unassembled WGS sequence"/>
</dbReference>
<evidence type="ECO:0000313" key="2">
    <source>
        <dbReference type="EMBL" id="SFD62817.1"/>
    </source>
</evidence>
<sequence length="617" mass="68509">MTPPPRSRRRFRGTEQALAYRKLGAVRRAQLITTYGVGSMIAIENESFIVAGLDSWNVRDAPVVRHRDLARDLKVTSFRLPPAPDENGGDGVRVHRFPFWYSCPKCRQLQPWHKFNSPRGRSVCPQCEEDLTPSRFVMACPRGHLDDFPYWKWVHRDHLPVEDGLCGGTLILTTSGSTASLRSIVVSCTCERVPAASMEGAFRTRALKDLGIRCRGRRPWLNGAPAEYCEARPRTLQRGSSAAWHPVVRSALSIPPDSGGVGNLLGPHLDKLLETPESSWVHFLNGAGLLDDHPYEYEDYARYLRAEARKGTEESEKGPTGGGLRKQFAKEYRSLLQHIPEEHSADRQDFVCVPPRGDDTQVAHEFGIDRTMLVTRLREVRALIAFTRVDLPNDEDDSSWADLSLHRQDWLPAIEVSGEGVFLRLDPERLRRWERLPGPVGRARRLRDSHMAVIAERAGAGKPVRPSPVSPRYVLLHTLAHVLINEWSLDGGYPAAALRERLYVSEGDDGMAGILIYTATSDSAGSLGGVVQQGEPERLALTLASALKRAEWCSMDPLCMESRAGGTDSLNLAACHACVLLPEVSCEALNSHLDRAMLVGTPDGKIPGYFGSWRGEN</sequence>
<dbReference type="Pfam" id="PF09369">
    <property type="entry name" value="MZB"/>
    <property type="match status" value="1"/>
</dbReference>
<dbReference type="AlphaFoldDB" id="A0A1I1TW40"/>
<evidence type="ECO:0000313" key="3">
    <source>
        <dbReference type="Proteomes" id="UP000199207"/>
    </source>
</evidence>
<dbReference type="EMBL" id="FOLM01000021">
    <property type="protein sequence ID" value="SFD62817.1"/>
    <property type="molecule type" value="Genomic_DNA"/>
</dbReference>
<dbReference type="NCBIfam" id="NF038324">
    <property type="entry name" value="DrmB_fam"/>
    <property type="match status" value="1"/>
</dbReference>
<name>A0A1I1TW40_9ACTN</name>
<dbReference type="OrthoDB" id="9134227at2"/>
<gene>
    <name evidence="2" type="ORF">SAMN05421773_12166</name>
</gene>